<keyword evidence="5 6" id="KW-0472">Membrane</keyword>
<dbReference type="Proteomes" id="UP000029488">
    <property type="component" value="Chromosome"/>
</dbReference>
<dbReference type="KEGG" id="lsj:LSJ_1512"/>
<feature type="transmembrane region" description="Helical" evidence="6">
    <location>
        <begin position="239"/>
        <end position="257"/>
    </location>
</feature>
<feature type="transmembrane region" description="Helical" evidence="6">
    <location>
        <begin position="384"/>
        <end position="405"/>
    </location>
</feature>
<dbReference type="PANTHER" id="PTHR43823">
    <property type="entry name" value="SPORULATION PROTEIN YKVU"/>
    <property type="match status" value="1"/>
</dbReference>
<proteinExistence type="predicted"/>
<dbReference type="RefSeq" id="WP_044005333.1">
    <property type="nucleotide sequence ID" value="NZ_CP007646.1"/>
</dbReference>
<comment type="subcellular location">
    <subcellularLocation>
        <location evidence="1">Cell membrane</location>
        <topology evidence="1">Multi-pass membrane protein</topology>
    </subcellularLocation>
</comment>
<feature type="transmembrane region" description="Helical" evidence="6">
    <location>
        <begin position="164"/>
        <end position="183"/>
    </location>
</feature>
<evidence type="ECO:0000256" key="1">
    <source>
        <dbReference type="ARBA" id="ARBA00004651"/>
    </source>
</evidence>
<dbReference type="PANTHER" id="PTHR43823:SF3">
    <property type="entry name" value="MULTIDRUG EXPORT PROTEIN MEPA"/>
    <property type="match status" value="1"/>
</dbReference>
<feature type="transmembrane region" description="Helical" evidence="6">
    <location>
        <begin position="51"/>
        <end position="76"/>
    </location>
</feature>
<evidence type="ECO:0000313" key="7">
    <source>
        <dbReference type="EMBL" id="AIR11163.1"/>
    </source>
</evidence>
<dbReference type="GO" id="GO:0005886">
    <property type="term" value="C:plasma membrane"/>
    <property type="evidence" value="ECO:0007669"/>
    <property type="project" value="UniProtKB-SubCell"/>
</dbReference>
<sequence length="445" mass="48781">MQNTVYSVRREVSGYIVKNIFASLGISLYVLVDTLFIALAAGSIGLATLNIVLPIFNLFNSLGLLLGVGGAAIFSLNKVRHPERIEGLYSELIIFCVGLGILFAIIGNLFPHQILTLMGANQQTINMATTYFRIVSCGAPLFMANYVTINFVRNDGNPSLTMRAALTQTAFVIFMDWLLIFGLNLKMEGAALVTIFSPLTSLTVLSSHRHFAQRQLKLFKTKVHLKTVLKAARLGIPSFLNEMSTGVSIFVFNLVLLKLGGNYAIAAYGVIANIGIVFLAIFNGVALGVQPIASREYGKHLYQNVKIALKIGLLVTFSIAIISYFLLLIFKAPIVDIFNAEHEAQLVAYAVKGIPIYFISIFFSCLNLVLMLFLAAINDARGAFFLSILRGYVILLPSIIIFAYFGGIAGVWTSVPFTEFIVASLGIYLTNKKISTMQIRKESLL</sequence>
<keyword evidence="2" id="KW-1003">Cell membrane</keyword>
<feature type="transmembrane region" description="Helical" evidence="6">
    <location>
        <begin position="263"/>
        <end position="286"/>
    </location>
</feature>
<feature type="transmembrane region" description="Helical" evidence="6">
    <location>
        <begin position="354"/>
        <end position="377"/>
    </location>
</feature>
<dbReference type="GO" id="GO:0015297">
    <property type="term" value="F:antiporter activity"/>
    <property type="evidence" value="ECO:0007669"/>
    <property type="project" value="InterPro"/>
</dbReference>
<feature type="transmembrane region" description="Helical" evidence="6">
    <location>
        <begin position="189"/>
        <end position="207"/>
    </location>
</feature>
<organism evidence="7 8">
    <name type="scientific">Ligilactobacillus salivarius</name>
    <dbReference type="NCBI Taxonomy" id="1624"/>
    <lineage>
        <taxon>Bacteria</taxon>
        <taxon>Bacillati</taxon>
        <taxon>Bacillota</taxon>
        <taxon>Bacilli</taxon>
        <taxon>Lactobacillales</taxon>
        <taxon>Lactobacillaceae</taxon>
        <taxon>Ligilactobacillus</taxon>
    </lineage>
</organism>
<feature type="transmembrane region" description="Helical" evidence="6">
    <location>
        <begin position="88"/>
        <end position="110"/>
    </location>
</feature>
<dbReference type="GO" id="GO:0042910">
    <property type="term" value="F:xenobiotic transmembrane transporter activity"/>
    <property type="evidence" value="ECO:0007669"/>
    <property type="project" value="InterPro"/>
</dbReference>
<reference evidence="7 8" key="1">
    <citation type="journal article" date="2014" name="BMC Genomics">
        <title>Unusual genome complexity in Lactobacillus salivarius JCM1046.</title>
        <authorList>
            <person name="Raftis E.J."/>
            <person name="Forde B.M."/>
            <person name="Claesson M.J."/>
            <person name="O'Toole P.W."/>
        </authorList>
    </citation>
    <scope>NUCLEOTIDE SEQUENCE [LARGE SCALE GENOMIC DNA]</scope>
    <source>
        <strain evidence="7 8">JCM1046</strain>
    </source>
</reference>
<dbReference type="InterPro" id="IPR002528">
    <property type="entry name" value="MATE_fam"/>
</dbReference>
<keyword evidence="3 6" id="KW-0812">Transmembrane</keyword>
<evidence type="ECO:0000256" key="5">
    <source>
        <dbReference type="ARBA" id="ARBA00023136"/>
    </source>
</evidence>
<evidence type="ECO:0000313" key="8">
    <source>
        <dbReference type="Proteomes" id="UP000029488"/>
    </source>
</evidence>
<name>A0A089QH29_9LACO</name>
<dbReference type="Pfam" id="PF01554">
    <property type="entry name" value="MatE"/>
    <property type="match status" value="2"/>
</dbReference>
<accession>A0A089QH29</accession>
<dbReference type="AlphaFoldDB" id="A0A089QH29"/>
<keyword evidence="4 6" id="KW-1133">Transmembrane helix</keyword>
<evidence type="ECO:0000256" key="2">
    <source>
        <dbReference type="ARBA" id="ARBA00022475"/>
    </source>
</evidence>
<evidence type="ECO:0000256" key="6">
    <source>
        <dbReference type="SAM" id="Phobius"/>
    </source>
</evidence>
<evidence type="ECO:0000256" key="4">
    <source>
        <dbReference type="ARBA" id="ARBA00022989"/>
    </source>
</evidence>
<evidence type="ECO:0000256" key="3">
    <source>
        <dbReference type="ARBA" id="ARBA00022692"/>
    </source>
</evidence>
<protein>
    <submittedName>
        <fullName evidence="7">Na+ driven multidrug efflux pump</fullName>
    </submittedName>
</protein>
<dbReference type="InterPro" id="IPR051327">
    <property type="entry name" value="MATE_MepA_subfamily"/>
</dbReference>
<gene>
    <name evidence="7" type="ORF">LSJ_1512</name>
</gene>
<feature type="transmembrane region" description="Helical" evidence="6">
    <location>
        <begin position="130"/>
        <end position="152"/>
    </location>
</feature>
<feature type="transmembrane region" description="Helical" evidence="6">
    <location>
        <begin position="20"/>
        <end position="45"/>
    </location>
</feature>
<feature type="transmembrane region" description="Helical" evidence="6">
    <location>
        <begin position="411"/>
        <end position="431"/>
    </location>
</feature>
<feature type="transmembrane region" description="Helical" evidence="6">
    <location>
        <begin position="307"/>
        <end position="334"/>
    </location>
</feature>
<dbReference type="EMBL" id="CP007646">
    <property type="protein sequence ID" value="AIR11163.1"/>
    <property type="molecule type" value="Genomic_DNA"/>
</dbReference>